<protein>
    <submittedName>
        <fullName evidence="3">Aminopeptidase Y</fullName>
    </submittedName>
</protein>
<dbReference type="Pfam" id="PF04389">
    <property type="entry name" value="Peptidase_M28"/>
    <property type="match status" value="1"/>
</dbReference>
<evidence type="ECO:0000259" key="2">
    <source>
        <dbReference type="Pfam" id="PF04389"/>
    </source>
</evidence>
<reference evidence="4" key="1">
    <citation type="journal article" date="2013" name="Genome Announc.">
        <title>Draft Genome Sequence of the Dimorphic Prosthecate Bacterium Brevundimonas abyssalis TAR-001T.</title>
        <authorList>
            <person name="Tsubouchi T."/>
            <person name="Nishi S."/>
            <person name="Usui K."/>
            <person name="Shimane Y."/>
            <person name="Takaki Y."/>
            <person name="Maruyama T."/>
            <person name="Hatada Y."/>
        </authorList>
    </citation>
    <scope>NUCLEOTIDE SEQUENCE [LARGE SCALE GENOMIC DNA]</scope>
    <source>
        <strain evidence="4">TAR-001</strain>
    </source>
</reference>
<accession>A0A8E0NAA0</accession>
<sequence length="295" mass="31040">MLRTLTAACALLAFATPALGQDEAALREAVAAYDQPSNAERLAVLTGQLDAAGLAYEIQTFEGGGRAGAMTGSNVIVTLGEGERDLLLTAHYDAVVLQSGELADGLVDNAASTVALIEAARVLSGRDLNHRVQVIFFDQEELGLIGAQRWIAANGTDRVAAVVNSDVAAFGDTLMYGENNGERSGFVLTALREECAERAMTCVGFPVYPPSDDRAFIAAEVPVVSIGFQNRVGAHQMWLAFNGGRSNGLAEGFVPEVFQLIHSEGDVIEAVDPATVALAAEVYVDLITRLDAAAQ</sequence>
<gene>
    <name evidence="3" type="ORF">MBEBAB_0331</name>
</gene>
<keyword evidence="3" id="KW-0645">Protease</keyword>
<dbReference type="RefSeq" id="WP_021696177.1">
    <property type="nucleotide sequence ID" value="NZ_BATC01000003.1"/>
</dbReference>
<evidence type="ECO:0000313" key="3">
    <source>
        <dbReference type="EMBL" id="GAD58081.1"/>
    </source>
</evidence>
<dbReference type="OrthoDB" id="9762302at2"/>
<dbReference type="Proteomes" id="UP000016569">
    <property type="component" value="Unassembled WGS sequence"/>
</dbReference>
<keyword evidence="4" id="KW-1185">Reference proteome</keyword>
<dbReference type="Gene3D" id="3.40.630.10">
    <property type="entry name" value="Zn peptidases"/>
    <property type="match status" value="1"/>
</dbReference>
<dbReference type="PANTHER" id="PTHR12147">
    <property type="entry name" value="METALLOPEPTIDASE M28 FAMILY MEMBER"/>
    <property type="match status" value="1"/>
</dbReference>
<dbReference type="EMBL" id="BATC01000003">
    <property type="protein sequence ID" value="GAD58081.1"/>
    <property type="molecule type" value="Genomic_DNA"/>
</dbReference>
<dbReference type="SUPFAM" id="SSF53187">
    <property type="entry name" value="Zn-dependent exopeptidases"/>
    <property type="match status" value="1"/>
</dbReference>
<organism evidence="3 4">
    <name type="scientific">Brevundimonas abyssalis TAR-001</name>
    <dbReference type="NCBI Taxonomy" id="1391729"/>
    <lineage>
        <taxon>Bacteria</taxon>
        <taxon>Pseudomonadati</taxon>
        <taxon>Pseudomonadota</taxon>
        <taxon>Alphaproteobacteria</taxon>
        <taxon>Caulobacterales</taxon>
        <taxon>Caulobacteraceae</taxon>
        <taxon>Brevundimonas</taxon>
    </lineage>
</organism>
<feature type="signal peptide" evidence="1">
    <location>
        <begin position="1"/>
        <end position="20"/>
    </location>
</feature>
<evidence type="ECO:0000256" key="1">
    <source>
        <dbReference type="SAM" id="SignalP"/>
    </source>
</evidence>
<dbReference type="InterPro" id="IPR007484">
    <property type="entry name" value="Peptidase_M28"/>
</dbReference>
<feature type="chain" id="PRO_5034507314" evidence="1">
    <location>
        <begin position="21"/>
        <end position="295"/>
    </location>
</feature>
<keyword evidence="3" id="KW-0031">Aminopeptidase</keyword>
<keyword evidence="1" id="KW-0732">Signal</keyword>
<keyword evidence="3" id="KW-0378">Hydrolase</keyword>
<dbReference type="PANTHER" id="PTHR12147:SF26">
    <property type="entry name" value="PEPTIDASE M28 DOMAIN-CONTAINING PROTEIN"/>
    <property type="match status" value="1"/>
</dbReference>
<dbReference type="AlphaFoldDB" id="A0A8E0NAA0"/>
<dbReference type="GO" id="GO:0008235">
    <property type="term" value="F:metalloexopeptidase activity"/>
    <property type="evidence" value="ECO:0007669"/>
    <property type="project" value="InterPro"/>
</dbReference>
<feature type="domain" description="Peptidase M28" evidence="2">
    <location>
        <begin position="74"/>
        <end position="283"/>
    </location>
</feature>
<name>A0A8E0NAA0_9CAUL</name>
<comment type="caution">
    <text evidence="3">The sequence shown here is derived from an EMBL/GenBank/DDBJ whole genome shotgun (WGS) entry which is preliminary data.</text>
</comment>
<dbReference type="InterPro" id="IPR045175">
    <property type="entry name" value="M28_fam"/>
</dbReference>
<dbReference type="GO" id="GO:0006508">
    <property type="term" value="P:proteolysis"/>
    <property type="evidence" value="ECO:0007669"/>
    <property type="project" value="InterPro"/>
</dbReference>
<evidence type="ECO:0000313" key="4">
    <source>
        <dbReference type="Proteomes" id="UP000016569"/>
    </source>
</evidence>
<proteinExistence type="predicted"/>
<dbReference type="GO" id="GO:0004177">
    <property type="term" value="F:aminopeptidase activity"/>
    <property type="evidence" value="ECO:0007669"/>
    <property type="project" value="UniProtKB-KW"/>
</dbReference>